<dbReference type="EMBL" id="FPBO01000018">
    <property type="protein sequence ID" value="SFU98800.1"/>
    <property type="molecule type" value="Genomic_DNA"/>
</dbReference>
<dbReference type="Gene3D" id="2.60.40.1180">
    <property type="entry name" value="Golgi alpha-mannosidase II"/>
    <property type="match status" value="1"/>
</dbReference>
<feature type="domain" description="Glycosyl-hydrolase 97 catalytic" evidence="4">
    <location>
        <begin position="308"/>
        <end position="474"/>
    </location>
</feature>
<dbReference type="GO" id="GO:0016798">
    <property type="term" value="F:hydrolase activity, acting on glycosyl bonds"/>
    <property type="evidence" value="ECO:0007669"/>
    <property type="project" value="UniProtKB-KW"/>
</dbReference>
<dbReference type="Gene3D" id="2.70.98.10">
    <property type="match status" value="1"/>
</dbReference>
<dbReference type="SUPFAM" id="SSF51445">
    <property type="entry name" value="(Trans)glycosidases"/>
    <property type="match status" value="1"/>
</dbReference>
<dbReference type="InterPro" id="IPR014718">
    <property type="entry name" value="GH-type_carb-bd"/>
</dbReference>
<dbReference type="OrthoDB" id="57532at2"/>
<feature type="domain" description="Glycosyl-hydrolase 97 N-terminal" evidence="5">
    <location>
        <begin position="29"/>
        <end position="290"/>
    </location>
</feature>
<evidence type="ECO:0000259" key="4">
    <source>
        <dbReference type="Pfam" id="PF10566"/>
    </source>
</evidence>
<reference evidence="8" key="1">
    <citation type="submission" date="2016-10" db="EMBL/GenBank/DDBJ databases">
        <authorList>
            <person name="Varghese N."/>
            <person name="Submissions S."/>
        </authorList>
    </citation>
    <scope>NUCLEOTIDE SEQUENCE [LARGE SCALE GENOMIC DNA]</scope>
    <source>
        <strain evidence="8">CGMCC 1.11014</strain>
    </source>
</reference>
<dbReference type="Gene3D" id="3.20.20.70">
    <property type="entry name" value="Aldolase class I"/>
    <property type="match status" value="1"/>
</dbReference>
<keyword evidence="2" id="KW-0326">Glycosidase</keyword>
<dbReference type="Pfam" id="PF10566">
    <property type="entry name" value="Glyco_hydro_97"/>
    <property type="match status" value="1"/>
</dbReference>
<dbReference type="PANTHER" id="PTHR35803:SF2">
    <property type="entry name" value="RETAINING ALPHA-GALACTOSIDASE"/>
    <property type="match status" value="1"/>
</dbReference>
<dbReference type="InterPro" id="IPR013785">
    <property type="entry name" value="Aldolase_TIM"/>
</dbReference>
<sequence length="673" mass="73871">MKGSSGFGAVGLGLALAAPCWAQTVSTVSPDGSNRVEISLNAGVPRLQISRHRETLITPSELGFLVYNQPASAQALGGLTLAEQSGASGVDEFTLPVGKTKHVKAPYRESRLTFNVKDGLVKTFTIVVRAYNDGVAFRYVLPAQPGAISIQDEATEFRFAGDYNCRGLNQGRFEHAFEGEHDAVKASQVRPFHLFQAPFVCKTGKAAFAIAESDPKIYPGAYFSGLGDAGLGLKLVLTPRKDNDPELRANTVAAKIDLSQGAETPWRVVMLGDSVGKLTESNLVNALATPSKLADTSWIQPGLSAWDWWNGTQFALPAPHNADGQRAGMNTATYKAYVDFAAELGLKYILIDEGWSVGSAIEPNDQADVTRPKPEMNMAEIIRYASAKGVGVWVWLQWRQLERQMDQALAAYERWGIKGIKVDFINRNDQEIMPFYHRLLTKTAEHKLMVDLHGAFPPAGLTRTYPHYMTQEGVLGAENNKWSRRITARHNIALAFTRGLLGPMDYTPGGFRHATPEQFPSKQRFIDPYVMTTRGAALAMYVIFESPFQMVSDSPLAYRKADGGWEDGVDFLKMVPASWDEIRFIRGDLDDHIVLARRSGDTWYVGAMTDQAKSVTVPLDFLGSGTYEARTWQDGASVSSLRTGEQRVRRTGRLRLTMAANGGAVAVIRPAAK</sequence>
<organism evidence="7 8">
    <name type="scientific">Pseudoduganella namucuonensis</name>
    <dbReference type="NCBI Taxonomy" id="1035707"/>
    <lineage>
        <taxon>Bacteria</taxon>
        <taxon>Pseudomonadati</taxon>
        <taxon>Pseudomonadota</taxon>
        <taxon>Betaproteobacteria</taxon>
        <taxon>Burkholderiales</taxon>
        <taxon>Oxalobacteraceae</taxon>
        <taxon>Telluria group</taxon>
        <taxon>Pseudoduganella</taxon>
    </lineage>
</organism>
<keyword evidence="1" id="KW-0378">Hydrolase</keyword>
<dbReference type="InterPro" id="IPR013780">
    <property type="entry name" value="Glyco_hydro_b"/>
</dbReference>
<dbReference type="STRING" id="1035707.SAMN05216552_101831"/>
<keyword evidence="8" id="KW-1185">Reference proteome</keyword>
<evidence type="ECO:0000256" key="2">
    <source>
        <dbReference type="ARBA" id="ARBA00023295"/>
    </source>
</evidence>
<evidence type="ECO:0000256" key="1">
    <source>
        <dbReference type="ARBA" id="ARBA00022801"/>
    </source>
</evidence>
<dbReference type="Pfam" id="PF14509">
    <property type="entry name" value="GH97_C"/>
    <property type="match status" value="1"/>
</dbReference>
<dbReference type="InterPro" id="IPR017853">
    <property type="entry name" value="GH"/>
</dbReference>
<dbReference type="Pfam" id="PF14508">
    <property type="entry name" value="GH97_N"/>
    <property type="match status" value="1"/>
</dbReference>
<dbReference type="AlphaFoldDB" id="A0A1I7KN14"/>
<protein>
    <submittedName>
        <fullName evidence="7">Alpha-glucosidase</fullName>
    </submittedName>
</protein>
<evidence type="ECO:0000313" key="7">
    <source>
        <dbReference type="EMBL" id="SFU98800.1"/>
    </source>
</evidence>
<feature type="chain" id="PRO_5011499696" evidence="3">
    <location>
        <begin position="23"/>
        <end position="673"/>
    </location>
</feature>
<evidence type="ECO:0000259" key="5">
    <source>
        <dbReference type="Pfam" id="PF14508"/>
    </source>
</evidence>
<dbReference type="InterPro" id="IPR019563">
    <property type="entry name" value="GH97_catalytic"/>
</dbReference>
<proteinExistence type="predicted"/>
<feature type="domain" description="Glycosyl-hydrolase 97 C-terminal oligomerisation" evidence="6">
    <location>
        <begin position="578"/>
        <end position="668"/>
    </location>
</feature>
<keyword evidence="3" id="KW-0732">Signal</keyword>
<dbReference type="InterPro" id="IPR029486">
    <property type="entry name" value="GH97_N"/>
</dbReference>
<dbReference type="PANTHER" id="PTHR35803">
    <property type="entry name" value="GLUCAN 1,4-ALPHA-GLUCOSIDASE SUSB-RELATED"/>
    <property type="match status" value="1"/>
</dbReference>
<dbReference type="InterPro" id="IPR052720">
    <property type="entry name" value="Glycosyl_hydrolase_97"/>
</dbReference>
<accession>A0A1I7KN14</accession>
<gene>
    <name evidence="7" type="ORF">SAMN05216552_101831</name>
</gene>
<feature type="signal peptide" evidence="3">
    <location>
        <begin position="1"/>
        <end position="22"/>
    </location>
</feature>
<evidence type="ECO:0000259" key="6">
    <source>
        <dbReference type="Pfam" id="PF14509"/>
    </source>
</evidence>
<evidence type="ECO:0000256" key="3">
    <source>
        <dbReference type="SAM" id="SignalP"/>
    </source>
</evidence>
<dbReference type="Proteomes" id="UP000199391">
    <property type="component" value="Unassembled WGS sequence"/>
</dbReference>
<evidence type="ECO:0000313" key="8">
    <source>
        <dbReference type="Proteomes" id="UP000199391"/>
    </source>
</evidence>
<dbReference type="RefSeq" id="WP_093557093.1">
    <property type="nucleotide sequence ID" value="NZ_FPBO01000018.1"/>
</dbReference>
<dbReference type="GO" id="GO:0030246">
    <property type="term" value="F:carbohydrate binding"/>
    <property type="evidence" value="ECO:0007669"/>
    <property type="project" value="InterPro"/>
</dbReference>
<name>A0A1I7KN14_9BURK</name>
<dbReference type="InterPro" id="IPR029483">
    <property type="entry name" value="GH97_C"/>
</dbReference>